<reference evidence="3" key="1">
    <citation type="journal article" date="2019" name="Int. J. Syst. Evol. Microbiol.">
        <title>The Global Catalogue of Microorganisms (GCM) 10K type strain sequencing project: providing services to taxonomists for standard genome sequencing and annotation.</title>
        <authorList>
            <consortium name="The Broad Institute Genomics Platform"/>
            <consortium name="The Broad Institute Genome Sequencing Center for Infectious Disease"/>
            <person name="Wu L."/>
            <person name="Ma J."/>
        </authorList>
    </citation>
    <scope>NUCLEOTIDE SEQUENCE [LARGE SCALE GENOMIC DNA]</scope>
    <source>
        <strain evidence="3">CGMCC 1.15180</strain>
    </source>
</reference>
<dbReference type="PROSITE" id="PS51257">
    <property type="entry name" value="PROKAR_LIPOPROTEIN"/>
    <property type="match status" value="1"/>
</dbReference>
<dbReference type="Pfam" id="PF16132">
    <property type="entry name" value="DUF4843"/>
    <property type="match status" value="1"/>
</dbReference>
<sequence length="252" mass="28254">MKKLTIHIKFAILFLLLASSCVEEQLMTYSEKDAVYFRRSVFGTNTNLATDSLFYSLGLTRPDLIDSVITVEIGLTGNATDYDRPVNLQLINGTTATADLHYRMLEPAVLKAGEFIARIPISLIKSEAIASDTVSLVMQLLPNEHFDVNMNELINSSGVTVRKHDIFSIYVTGAVSRPQFWFDPYLGTFSVKKLMLISEVMNVNPIMFLSPPQLAEVMYIGVFMKRYLLLQKELGNTIYEEDGSEMIMGSAI</sequence>
<feature type="signal peptide" evidence="1">
    <location>
        <begin position="1"/>
        <end position="24"/>
    </location>
</feature>
<protein>
    <submittedName>
        <fullName evidence="2">DUF4843 domain-containing protein</fullName>
    </submittedName>
</protein>
<proteinExistence type="predicted"/>
<accession>A0ABW4VUY0</accession>
<name>A0ABW4VUY0_9BACT</name>
<keyword evidence="3" id="KW-1185">Reference proteome</keyword>
<comment type="caution">
    <text evidence="2">The sequence shown here is derived from an EMBL/GenBank/DDBJ whole genome shotgun (WGS) entry which is preliminary data.</text>
</comment>
<feature type="chain" id="PRO_5046282625" evidence="1">
    <location>
        <begin position="25"/>
        <end position="252"/>
    </location>
</feature>
<dbReference type="InterPro" id="IPR032299">
    <property type="entry name" value="DUF4843"/>
</dbReference>
<evidence type="ECO:0000313" key="2">
    <source>
        <dbReference type="EMBL" id="MFD2036675.1"/>
    </source>
</evidence>
<organism evidence="2 3">
    <name type="scientific">Belliella marina</name>
    <dbReference type="NCBI Taxonomy" id="1644146"/>
    <lineage>
        <taxon>Bacteria</taxon>
        <taxon>Pseudomonadati</taxon>
        <taxon>Bacteroidota</taxon>
        <taxon>Cytophagia</taxon>
        <taxon>Cytophagales</taxon>
        <taxon>Cyclobacteriaceae</taxon>
        <taxon>Belliella</taxon>
    </lineage>
</organism>
<evidence type="ECO:0000256" key="1">
    <source>
        <dbReference type="SAM" id="SignalP"/>
    </source>
</evidence>
<dbReference type="Proteomes" id="UP001597361">
    <property type="component" value="Unassembled WGS sequence"/>
</dbReference>
<evidence type="ECO:0000313" key="3">
    <source>
        <dbReference type="Proteomes" id="UP001597361"/>
    </source>
</evidence>
<gene>
    <name evidence="2" type="ORF">ACFSKL_17860</name>
</gene>
<dbReference type="EMBL" id="JBHUHR010000045">
    <property type="protein sequence ID" value="MFD2036675.1"/>
    <property type="molecule type" value="Genomic_DNA"/>
</dbReference>
<keyword evidence="1" id="KW-0732">Signal</keyword>
<dbReference type="RefSeq" id="WP_376887926.1">
    <property type="nucleotide sequence ID" value="NZ_JBHUHR010000045.1"/>
</dbReference>